<dbReference type="AlphaFoldDB" id="A0A814TG13"/>
<evidence type="ECO:0000256" key="1">
    <source>
        <dbReference type="ARBA" id="ARBA00008601"/>
    </source>
</evidence>
<evidence type="ECO:0000313" key="9">
    <source>
        <dbReference type="EMBL" id="CAF3840216.1"/>
    </source>
</evidence>
<evidence type="ECO:0000259" key="6">
    <source>
        <dbReference type="PROSITE" id="PS50056"/>
    </source>
</evidence>
<dbReference type="SMART" id="SM00195">
    <property type="entry name" value="DSPc"/>
    <property type="match status" value="1"/>
</dbReference>
<dbReference type="EMBL" id="CAJNON010000269">
    <property type="protein sequence ID" value="CAF1157713.1"/>
    <property type="molecule type" value="Genomic_DNA"/>
</dbReference>
<dbReference type="SUPFAM" id="SSF52799">
    <property type="entry name" value="(Phosphotyrosine protein) phosphatases II"/>
    <property type="match status" value="1"/>
</dbReference>
<dbReference type="InterPro" id="IPR000340">
    <property type="entry name" value="Dual-sp_phosphatase_cat-dom"/>
</dbReference>
<name>A0A814TG13_9BILA</name>
<dbReference type="PROSITE" id="PS50056">
    <property type="entry name" value="TYR_PHOSPHATASE_2"/>
    <property type="match status" value="1"/>
</dbReference>
<dbReference type="Proteomes" id="UP000663881">
    <property type="component" value="Unassembled WGS sequence"/>
</dbReference>
<comment type="caution">
    <text evidence="7">The sequence shown here is derived from an EMBL/GenBank/DDBJ whole genome shotgun (WGS) entry which is preliminary data.</text>
</comment>
<dbReference type="GO" id="GO:0005737">
    <property type="term" value="C:cytoplasm"/>
    <property type="evidence" value="ECO:0007669"/>
    <property type="project" value="TreeGrafter"/>
</dbReference>
<evidence type="ECO:0000259" key="5">
    <source>
        <dbReference type="PROSITE" id="PS50054"/>
    </source>
</evidence>
<dbReference type="OrthoDB" id="2017893at2759"/>
<protein>
    <recommendedName>
        <fullName evidence="2">protein-tyrosine-phosphatase</fullName>
        <ecNumber evidence="2">3.1.3.48</ecNumber>
    </recommendedName>
</protein>
<dbReference type="Pfam" id="PF00782">
    <property type="entry name" value="DSPc"/>
    <property type="match status" value="1"/>
</dbReference>
<feature type="domain" description="Tyrosine specific protein phosphatases" evidence="6">
    <location>
        <begin position="209"/>
        <end position="269"/>
    </location>
</feature>
<evidence type="ECO:0000256" key="3">
    <source>
        <dbReference type="ARBA" id="ARBA00022801"/>
    </source>
</evidence>
<evidence type="ECO:0000256" key="4">
    <source>
        <dbReference type="ARBA" id="ARBA00022912"/>
    </source>
</evidence>
<dbReference type="InterPro" id="IPR036873">
    <property type="entry name" value="Rhodanese-like_dom_sf"/>
</dbReference>
<comment type="similarity">
    <text evidence="1">Belongs to the protein-tyrosine phosphatase family. Non-receptor class dual specificity subfamily.</text>
</comment>
<sequence length="299" mass="34705">MLETSILSQDICINDISKEDFYNKLYWDHRIYDIRCAEDYIKGHICRAHNMHPLPIISIDSILNIDEEINNDYGKSEHPSDVLIYRSKNIDPTESNVLDTLLCYLKSSSKSLKKIHILIDGYENFQLNYPYLCSDSIYYNESILLVWPSYITSNLYLGSSMCRNETIISLLKITHIMSFSDYQPRKIEMDNIKTIHWQISDSLSSNLLDIFPLAVKWMSKSINDDKGIILVHCDLGVSRSASIVIAYLLTSDVNLCSVDDAFNYVKLKRNVIRPNESFLKQLETYFCSFKLKERSCEIK</sequence>
<gene>
    <name evidence="8" type="ORF">KXQ929_LOCUS8951</name>
    <name evidence="9" type="ORF">OKA104_LOCUS20852</name>
    <name evidence="7" type="ORF">VCS650_LOCUS23176</name>
</gene>
<keyword evidence="4" id="KW-0904">Protein phosphatase</keyword>
<dbReference type="GO" id="GO:0004725">
    <property type="term" value="F:protein tyrosine phosphatase activity"/>
    <property type="evidence" value="ECO:0007669"/>
    <property type="project" value="UniProtKB-EC"/>
</dbReference>
<dbReference type="GO" id="GO:0043409">
    <property type="term" value="P:negative regulation of MAPK cascade"/>
    <property type="evidence" value="ECO:0007669"/>
    <property type="project" value="TreeGrafter"/>
</dbReference>
<evidence type="ECO:0000256" key="2">
    <source>
        <dbReference type="ARBA" id="ARBA00013064"/>
    </source>
</evidence>
<dbReference type="EC" id="3.1.3.48" evidence="2"/>
<dbReference type="EMBL" id="CAJOBB010000397">
    <property type="protein sequence ID" value="CAF3670502.1"/>
    <property type="molecule type" value="Genomic_DNA"/>
</dbReference>
<dbReference type="InterPro" id="IPR029021">
    <property type="entry name" value="Prot-tyrosine_phosphatase-like"/>
</dbReference>
<reference evidence="7" key="1">
    <citation type="submission" date="2021-02" db="EMBL/GenBank/DDBJ databases">
        <authorList>
            <person name="Nowell W R."/>
        </authorList>
    </citation>
    <scope>NUCLEOTIDE SEQUENCE</scope>
</reference>
<organism evidence="7 10">
    <name type="scientific">Adineta steineri</name>
    <dbReference type="NCBI Taxonomy" id="433720"/>
    <lineage>
        <taxon>Eukaryota</taxon>
        <taxon>Metazoa</taxon>
        <taxon>Spiralia</taxon>
        <taxon>Gnathifera</taxon>
        <taxon>Rotifera</taxon>
        <taxon>Eurotatoria</taxon>
        <taxon>Bdelloidea</taxon>
        <taxon>Adinetida</taxon>
        <taxon>Adinetidae</taxon>
        <taxon>Adineta</taxon>
    </lineage>
</organism>
<dbReference type="Proteomes" id="UP000663868">
    <property type="component" value="Unassembled WGS sequence"/>
</dbReference>
<dbReference type="InterPro" id="IPR016130">
    <property type="entry name" value="Tyr_Pase_AS"/>
</dbReference>
<evidence type="ECO:0000313" key="10">
    <source>
        <dbReference type="Proteomes" id="UP000663891"/>
    </source>
</evidence>
<dbReference type="PROSITE" id="PS50054">
    <property type="entry name" value="TYR_PHOSPHATASE_DUAL"/>
    <property type="match status" value="1"/>
</dbReference>
<dbReference type="Gene3D" id="3.90.190.10">
    <property type="entry name" value="Protein tyrosine phosphatase superfamily"/>
    <property type="match status" value="1"/>
</dbReference>
<accession>A0A814TG13</accession>
<dbReference type="SUPFAM" id="SSF52821">
    <property type="entry name" value="Rhodanese/Cell cycle control phosphatase"/>
    <property type="match status" value="1"/>
</dbReference>
<keyword evidence="3" id="KW-0378">Hydrolase</keyword>
<evidence type="ECO:0000313" key="8">
    <source>
        <dbReference type="EMBL" id="CAF3670502.1"/>
    </source>
</evidence>
<feature type="domain" description="Tyrosine-protein phosphatase" evidence="5">
    <location>
        <begin position="147"/>
        <end position="291"/>
    </location>
</feature>
<dbReference type="PANTHER" id="PTHR10159:SF529">
    <property type="entry name" value="TYROSINE-PROTEIN PHOSPHATASE DOMAIN-CONTAINING PROTEIN"/>
    <property type="match status" value="1"/>
</dbReference>
<dbReference type="EMBL" id="CAJOAY010001416">
    <property type="protein sequence ID" value="CAF3840216.1"/>
    <property type="molecule type" value="Genomic_DNA"/>
</dbReference>
<dbReference type="InterPro" id="IPR020422">
    <property type="entry name" value="TYR_PHOSPHATASE_DUAL_dom"/>
</dbReference>
<evidence type="ECO:0000313" key="7">
    <source>
        <dbReference type="EMBL" id="CAF1157713.1"/>
    </source>
</evidence>
<dbReference type="PROSITE" id="PS00383">
    <property type="entry name" value="TYR_PHOSPHATASE_1"/>
    <property type="match status" value="1"/>
</dbReference>
<dbReference type="Gene3D" id="3.40.250.10">
    <property type="entry name" value="Rhodanese-like domain"/>
    <property type="match status" value="1"/>
</dbReference>
<dbReference type="InterPro" id="IPR000387">
    <property type="entry name" value="Tyr_Pase_dom"/>
</dbReference>
<proteinExistence type="inferred from homology"/>
<dbReference type="Proteomes" id="UP000663891">
    <property type="component" value="Unassembled WGS sequence"/>
</dbReference>
<dbReference type="CDD" id="cd14498">
    <property type="entry name" value="DSP"/>
    <property type="match status" value="1"/>
</dbReference>
<dbReference type="PANTHER" id="PTHR10159">
    <property type="entry name" value="DUAL SPECIFICITY PROTEIN PHOSPHATASE"/>
    <property type="match status" value="1"/>
</dbReference>